<reference evidence="2 3" key="1">
    <citation type="journal article" date="2016" name="Mol. Biol. Evol.">
        <title>Comparative Genomics of Early-Diverging Mushroom-Forming Fungi Provides Insights into the Origins of Lignocellulose Decay Capabilities.</title>
        <authorList>
            <person name="Nagy L.G."/>
            <person name="Riley R."/>
            <person name="Tritt A."/>
            <person name="Adam C."/>
            <person name="Daum C."/>
            <person name="Floudas D."/>
            <person name="Sun H."/>
            <person name="Yadav J.S."/>
            <person name="Pangilinan J."/>
            <person name="Larsson K.H."/>
            <person name="Matsuura K."/>
            <person name="Barry K."/>
            <person name="Labutti K."/>
            <person name="Kuo R."/>
            <person name="Ohm R.A."/>
            <person name="Bhattacharya S.S."/>
            <person name="Shirouzu T."/>
            <person name="Yoshinaga Y."/>
            <person name="Martin F.M."/>
            <person name="Grigoriev I.V."/>
            <person name="Hibbett D.S."/>
        </authorList>
    </citation>
    <scope>NUCLEOTIDE SEQUENCE [LARGE SCALE GENOMIC DNA]</scope>
    <source>
        <strain evidence="2 3">HHB12733</strain>
    </source>
</reference>
<feature type="compositionally biased region" description="Low complexity" evidence="1">
    <location>
        <begin position="42"/>
        <end position="52"/>
    </location>
</feature>
<keyword evidence="3" id="KW-1185">Reference proteome</keyword>
<protein>
    <submittedName>
        <fullName evidence="2">Uncharacterized protein</fullName>
    </submittedName>
</protein>
<gene>
    <name evidence="2" type="ORF">CALCODRAFT_503577</name>
</gene>
<dbReference type="InParanoid" id="A0A165CU69"/>
<sequence length="191" mass="21009">MFLFRRKKQPSAAGTDIRPSSSFANTPAAWDTTDYYGSPVQAASAARAATSTEPERSPPPRPPPAPPLFSVEEEQDPLIAGPPATPTRSPAQVQPATPLSGGGSRGNERLKKAGEGREAWWHTLSPVKRKKRPTDVMPQIEVGYEWEEEEMRILTNLAHLGESCTLSVYHCSTPRYPRNSPGPLLCFTWEQ</sequence>
<evidence type="ECO:0000256" key="1">
    <source>
        <dbReference type="SAM" id="MobiDB-lite"/>
    </source>
</evidence>
<accession>A0A165CU69</accession>
<name>A0A165CU69_9BASI</name>
<dbReference type="AlphaFoldDB" id="A0A165CU69"/>
<evidence type="ECO:0000313" key="2">
    <source>
        <dbReference type="EMBL" id="KZT51405.1"/>
    </source>
</evidence>
<proteinExistence type="predicted"/>
<dbReference type="EMBL" id="KV424109">
    <property type="protein sequence ID" value="KZT51405.1"/>
    <property type="molecule type" value="Genomic_DNA"/>
</dbReference>
<feature type="region of interest" description="Disordered" evidence="1">
    <location>
        <begin position="1"/>
        <end position="114"/>
    </location>
</feature>
<organism evidence="2 3">
    <name type="scientific">Calocera cornea HHB12733</name>
    <dbReference type="NCBI Taxonomy" id="1353952"/>
    <lineage>
        <taxon>Eukaryota</taxon>
        <taxon>Fungi</taxon>
        <taxon>Dikarya</taxon>
        <taxon>Basidiomycota</taxon>
        <taxon>Agaricomycotina</taxon>
        <taxon>Dacrymycetes</taxon>
        <taxon>Dacrymycetales</taxon>
        <taxon>Dacrymycetaceae</taxon>
        <taxon>Calocera</taxon>
    </lineage>
</organism>
<dbReference type="Proteomes" id="UP000076842">
    <property type="component" value="Unassembled WGS sequence"/>
</dbReference>
<feature type="compositionally biased region" description="Polar residues" evidence="1">
    <location>
        <begin position="86"/>
        <end position="97"/>
    </location>
</feature>
<evidence type="ECO:0000313" key="3">
    <source>
        <dbReference type="Proteomes" id="UP000076842"/>
    </source>
</evidence>